<dbReference type="Proteomes" id="UP000033860">
    <property type="component" value="Unassembled WGS sequence"/>
</dbReference>
<name>A0A0G1RTJ2_9BACT</name>
<keyword evidence="1" id="KW-0812">Transmembrane</keyword>
<evidence type="ECO:0000313" key="3">
    <source>
        <dbReference type="Proteomes" id="UP000033860"/>
    </source>
</evidence>
<feature type="transmembrane region" description="Helical" evidence="1">
    <location>
        <begin position="70"/>
        <end position="101"/>
    </location>
</feature>
<dbReference type="EMBL" id="LCNT01000010">
    <property type="protein sequence ID" value="KKU60482.1"/>
    <property type="molecule type" value="Genomic_DNA"/>
</dbReference>
<proteinExistence type="predicted"/>
<keyword evidence="1" id="KW-0472">Membrane</keyword>
<accession>A0A0G1RTJ2</accession>
<gene>
    <name evidence="2" type="ORF">UX85_C0010G0015</name>
</gene>
<reference evidence="2 3" key="1">
    <citation type="journal article" date="2015" name="Nature">
        <title>rRNA introns, odd ribosomes, and small enigmatic genomes across a large radiation of phyla.</title>
        <authorList>
            <person name="Brown C.T."/>
            <person name="Hug L.A."/>
            <person name="Thomas B.C."/>
            <person name="Sharon I."/>
            <person name="Castelle C.J."/>
            <person name="Singh A."/>
            <person name="Wilkins M.J."/>
            <person name="Williams K.H."/>
            <person name="Banfield J.F."/>
        </authorList>
    </citation>
    <scope>NUCLEOTIDE SEQUENCE [LARGE SCALE GENOMIC DNA]</scope>
</reference>
<feature type="transmembrane region" description="Helical" evidence="1">
    <location>
        <begin position="38"/>
        <end position="58"/>
    </location>
</feature>
<protein>
    <submittedName>
        <fullName evidence="2">Uncharacterized protein</fullName>
    </submittedName>
</protein>
<sequence length="132" mass="14514">MIVAGLLASLGLSAFYYLVLFLLSQDPFYPLQQFLSLWPWMSLLIIGFGVQWSIFVKLRQGKMMVGGTSAISGTAMVACCAHHVSDLLPFLGLAGAAIFLVNYQKELLIVGIVSNLAGVGFMAWRLWRQSQI</sequence>
<evidence type="ECO:0000256" key="1">
    <source>
        <dbReference type="SAM" id="Phobius"/>
    </source>
</evidence>
<organism evidence="2 3">
    <name type="scientific">Candidatus Beckwithbacteria bacterium GW2011_GWB1_47_15</name>
    <dbReference type="NCBI Taxonomy" id="1618371"/>
    <lineage>
        <taxon>Bacteria</taxon>
        <taxon>Candidatus Beckwithiibacteriota</taxon>
    </lineage>
</organism>
<feature type="transmembrane region" description="Helical" evidence="1">
    <location>
        <begin position="107"/>
        <end position="127"/>
    </location>
</feature>
<keyword evidence="1" id="KW-1133">Transmembrane helix</keyword>
<comment type="caution">
    <text evidence="2">The sequence shown here is derived from an EMBL/GenBank/DDBJ whole genome shotgun (WGS) entry which is preliminary data.</text>
</comment>
<evidence type="ECO:0000313" key="2">
    <source>
        <dbReference type="EMBL" id="KKU60482.1"/>
    </source>
</evidence>
<dbReference type="AlphaFoldDB" id="A0A0G1RTJ2"/>